<gene>
    <name evidence="4" type="primary">sinR_2</name>
    <name evidence="4" type="ORF">NEOCIP111885_01494</name>
</gene>
<dbReference type="SMART" id="SM00530">
    <property type="entry name" value="HTH_XRE"/>
    <property type="match status" value="1"/>
</dbReference>
<dbReference type="CDD" id="cd00093">
    <property type="entry name" value="HTH_XRE"/>
    <property type="match status" value="1"/>
</dbReference>
<feature type="domain" description="Sin" evidence="3">
    <location>
        <begin position="66"/>
        <end position="104"/>
    </location>
</feature>
<evidence type="ECO:0000313" key="4">
    <source>
        <dbReference type="EMBL" id="CAG9607802.1"/>
    </source>
</evidence>
<dbReference type="Gene3D" id="1.10.260.40">
    <property type="entry name" value="lambda repressor-like DNA-binding domains"/>
    <property type="match status" value="1"/>
</dbReference>
<dbReference type="PROSITE" id="PS50943">
    <property type="entry name" value="HTH_CROC1"/>
    <property type="match status" value="1"/>
</dbReference>
<dbReference type="GO" id="GO:0005829">
    <property type="term" value="C:cytosol"/>
    <property type="evidence" value="ECO:0007669"/>
    <property type="project" value="TreeGrafter"/>
</dbReference>
<name>A0A9C7L9V8_9BACI</name>
<dbReference type="SUPFAM" id="SSF47406">
    <property type="entry name" value="SinR repressor dimerisation domain-like"/>
    <property type="match status" value="1"/>
</dbReference>
<comment type="caution">
    <text evidence="4">The sequence shown here is derived from an EMBL/GenBank/DDBJ whole genome shotgun (WGS) entry which is preliminary data.</text>
</comment>
<dbReference type="Pfam" id="PF01381">
    <property type="entry name" value="HTH_3"/>
    <property type="match status" value="1"/>
</dbReference>
<sequence>MIGLRIRRLREKKGYSISQLAMRAGISKSYLSQIERNLQVNPSLHLLSKLARTLDATLDDLIGVEHEDICNNEQLDRDWEVLIKRAIEKGMSKEDFKELSDYIRFKHLQINNSRSSGSKEDT</sequence>
<dbReference type="InterPro" id="IPR010981">
    <property type="entry name" value="SinR/SinI_dimer_dom"/>
</dbReference>
<evidence type="ECO:0000256" key="1">
    <source>
        <dbReference type="ARBA" id="ARBA00023125"/>
    </source>
</evidence>
<keyword evidence="5" id="KW-1185">Reference proteome</keyword>
<dbReference type="InterPro" id="IPR001387">
    <property type="entry name" value="Cro/C1-type_HTH"/>
</dbReference>
<evidence type="ECO:0000313" key="5">
    <source>
        <dbReference type="Proteomes" id="UP000789845"/>
    </source>
</evidence>
<dbReference type="PROSITE" id="PS51500">
    <property type="entry name" value="SIN"/>
    <property type="match status" value="1"/>
</dbReference>
<dbReference type="GO" id="GO:0003677">
    <property type="term" value="F:DNA binding"/>
    <property type="evidence" value="ECO:0007669"/>
    <property type="project" value="UniProtKB-KW"/>
</dbReference>
<feature type="domain" description="HTH cro/C1-type" evidence="2">
    <location>
        <begin position="6"/>
        <end position="61"/>
    </location>
</feature>
<dbReference type="GO" id="GO:0046983">
    <property type="term" value="F:protein dimerization activity"/>
    <property type="evidence" value="ECO:0007669"/>
    <property type="project" value="InterPro"/>
</dbReference>
<dbReference type="AlphaFoldDB" id="A0A9C7L9V8"/>
<evidence type="ECO:0000259" key="2">
    <source>
        <dbReference type="PROSITE" id="PS50943"/>
    </source>
</evidence>
<dbReference type="InterPro" id="IPR010982">
    <property type="entry name" value="Lambda_DNA-bd_dom_sf"/>
</dbReference>
<accession>A0A9C7L9V8</accession>
<dbReference type="EMBL" id="CAKJTG010000007">
    <property type="protein sequence ID" value="CAG9607802.1"/>
    <property type="molecule type" value="Genomic_DNA"/>
</dbReference>
<evidence type="ECO:0000259" key="3">
    <source>
        <dbReference type="PROSITE" id="PS51500"/>
    </source>
</evidence>
<keyword evidence="1" id="KW-0238">DNA-binding</keyword>
<protein>
    <submittedName>
        <fullName evidence="4">HTH-type transcriptional regulator SinR</fullName>
    </submittedName>
</protein>
<organism evidence="4 5">
    <name type="scientific">Pseudoneobacillus rhizosphaerae</name>
    <dbReference type="NCBI Taxonomy" id="2880968"/>
    <lineage>
        <taxon>Bacteria</taxon>
        <taxon>Bacillati</taxon>
        <taxon>Bacillota</taxon>
        <taxon>Bacilli</taxon>
        <taxon>Bacillales</taxon>
        <taxon>Bacillaceae</taxon>
        <taxon>Pseudoneobacillus</taxon>
    </lineage>
</organism>
<dbReference type="PANTHER" id="PTHR46797">
    <property type="entry name" value="HTH-TYPE TRANSCRIPTIONAL REGULATOR"/>
    <property type="match status" value="1"/>
</dbReference>
<dbReference type="GO" id="GO:0003700">
    <property type="term" value="F:DNA-binding transcription factor activity"/>
    <property type="evidence" value="ECO:0007669"/>
    <property type="project" value="TreeGrafter"/>
</dbReference>
<dbReference type="Proteomes" id="UP000789845">
    <property type="component" value="Unassembled WGS sequence"/>
</dbReference>
<dbReference type="InterPro" id="IPR050807">
    <property type="entry name" value="TransReg_Diox_bact_type"/>
</dbReference>
<dbReference type="PANTHER" id="PTHR46797:SF1">
    <property type="entry name" value="METHYLPHOSPHONATE SYNTHASE"/>
    <property type="match status" value="1"/>
</dbReference>
<dbReference type="InterPro" id="IPR036281">
    <property type="entry name" value="SinR/SinI_dimer_dom_sf"/>
</dbReference>
<dbReference type="RefSeq" id="WP_230496062.1">
    <property type="nucleotide sequence ID" value="NZ_CAKJTG010000007.1"/>
</dbReference>
<proteinExistence type="predicted"/>
<reference evidence="4" key="1">
    <citation type="submission" date="2021-10" db="EMBL/GenBank/DDBJ databases">
        <authorList>
            <person name="Criscuolo A."/>
        </authorList>
    </citation>
    <scope>NUCLEOTIDE SEQUENCE</scope>
    <source>
        <strain evidence="4">CIP111885</strain>
    </source>
</reference>
<dbReference type="SUPFAM" id="SSF47413">
    <property type="entry name" value="lambda repressor-like DNA-binding domains"/>
    <property type="match status" value="1"/>
</dbReference>